<evidence type="ECO:0000256" key="1">
    <source>
        <dbReference type="SAM" id="SignalP"/>
    </source>
</evidence>
<organism evidence="2 3">
    <name type="scientific">Haemophilus ducreyi</name>
    <dbReference type="NCBI Taxonomy" id="730"/>
    <lineage>
        <taxon>Bacteria</taxon>
        <taxon>Pseudomonadati</taxon>
        <taxon>Pseudomonadota</taxon>
        <taxon>Gammaproteobacteria</taxon>
        <taxon>Pasteurellales</taxon>
        <taxon>Pasteurellaceae</taxon>
        <taxon>Haemophilus</taxon>
    </lineage>
</organism>
<dbReference type="EMBL" id="CP011219">
    <property type="protein sequence ID" value="AKO32849.1"/>
    <property type="molecule type" value="Genomic_DNA"/>
</dbReference>
<dbReference type="PROSITE" id="PS51257">
    <property type="entry name" value="PROKAR_LIPOPROTEIN"/>
    <property type="match status" value="1"/>
</dbReference>
<dbReference type="Proteomes" id="UP000060132">
    <property type="component" value="Chromosome"/>
</dbReference>
<dbReference type="RefSeq" id="WP_010945572.1">
    <property type="nucleotide sequence ID" value="NZ_CP011218.1"/>
</dbReference>
<reference evidence="2 3" key="1">
    <citation type="journal article" date="2015" name="PLoS Negl. Trop. Dis.">
        <title>Haemophilus ducreyi Cutaneous Ulcer Strains Are Nearly Identical to Class I Genital Ulcer Strains.</title>
        <authorList>
            <person name="Gangaiah D."/>
            <person name="Webb K.M."/>
            <person name="Humphreys T.L."/>
            <person name="Fortney K.R."/>
            <person name="Toh E."/>
            <person name="Tai A."/>
            <person name="Katz S.S."/>
            <person name="Pillay A."/>
            <person name="Chen C.Y."/>
            <person name="Roberts S.A."/>
            <person name="Munson R.S.Jr."/>
            <person name="Spinola S.M."/>
        </authorList>
    </citation>
    <scope>NUCLEOTIDE SEQUENCE [LARGE SCALE GENOMIC DNA]</scope>
    <source>
        <strain evidence="3">CLU2</strain>
    </source>
</reference>
<evidence type="ECO:0000313" key="2">
    <source>
        <dbReference type="EMBL" id="AKO32849.1"/>
    </source>
</evidence>
<dbReference type="AlphaFoldDB" id="A0AAC8ZB06"/>
<sequence>MKLSKKAFILLALLSSAILIGCQSQSNILTLTTPSPTTTFNLNNQNVMVNISAQDSRPSHQVASYIRKGNIHHLTASQDVALMVKQALMQDLNAKGFQLVQGAGNANVVVNIQKFFANVEQGNLRYKINTEVSIEIVVNGLKGKFNKHFNATRSHQGASITMNHNDIRDILNQTYQDVIQAIYNDNEISNAIHQFK</sequence>
<dbReference type="OMA" id="MTSRGYM"/>
<name>A0AAC8ZB06_HAEDC</name>
<feature type="signal peptide" evidence="1">
    <location>
        <begin position="1"/>
        <end position="21"/>
    </location>
</feature>
<dbReference type="Pfam" id="PF03923">
    <property type="entry name" value="Lipoprotein_16"/>
    <property type="match status" value="1"/>
</dbReference>
<evidence type="ECO:0008006" key="4">
    <source>
        <dbReference type="Google" id="ProtNLM"/>
    </source>
</evidence>
<protein>
    <recommendedName>
        <fullName evidence="4">Lipoprotein</fullName>
    </recommendedName>
</protein>
<proteinExistence type="predicted"/>
<keyword evidence="1" id="KW-0732">Signal</keyword>
<gene>
    <name evidence="2" type="ORF">RZ57_06980</name>
</gene>
<feature type="chain" id="PRO_5041989000" description="Lipoprotein" evidence="1">
    <location>
        <begin position="22"/>
        <end position="196"/>
    </location>
</feature>
<dbReference type="InterPro" id="IPR005619">
    <property type="entry name" value="Uncharacterised_YajG"/>
</dbReference>
<evidence type="ECO:0000313" key="3">
    <source>
        <dbReference type="Proteomes" id="UP000060132"/>
    </source>
</evidence>
<accession>A0AAC8ZB06</accession>